<reference evidence="2 3" key="1">
    <citation type="submission" date="2012-06" db="EMBL/GenBank/DDBJ databases">
        <title>The complete chromosome of genome of Turneriella parva DSM 21527.</title>
        <authorList>
            <consortium name="US DOE Joint Genome Institute (JGI-PGF)"/>
            <person name="Lucas S."/>
            <person name="Han J."/>
            <person name="Lapidus A."/>
            <person name="Bruce D."/>
            <person name="Goodwin L."/>
            <person name="Pitluck S."/>
            <person name="Peters L."/>
            <person name="Kyrpides N."/>
            <person name="Mavromatis K."/>
            <person name="Ivanova N."/>
            <person name="Mikhailova N."/>
            <person name="Chertkov O."/>
            <person name="Detter J.C."/>
            <person name="Tapia R."/>
            <person name="Han C."/>
            <person name="Land M."/>
            <person name="Hauser L."/>
            <person name="Markowitz V."/>
            <person name="Cheng J.-F."/>
            <person name="Hugenholtz P."/>
            <person name="Woyke T."/>
            <person name="Wu D."/>
            <person name="Gronow S."/>
            <person name="Wellnitz S."/>
            <person name="Brambilla E."/>
            <person name="Klenk H.-P."/>
            <person name="Eisen J.A."/>
        </authorList>
    </citation>
    <scope>NUCLEOTIDE SEQUENCE [LARGE SCALE GENOMIC DNA]</scope>
    <source>
        <strain evidence="3">ATCC BAA-1111 / DSM 21527 / NCTC 11395 / H</strain>
    </source>
</reference>
<dbReference type="NCBIfam" id="NF047641">
    <property type="entry name" value="FFLEE_fam"/>
    <property type="match status" value="1"/>
</dbReference>
<dbReference type="InterPro" id="IPR058511">
    <property type="entry name" value="DUF8198"/>
</dbReference>
<sequence>MARVVDHYHQIIVNTHVRRSHLTYGEYFQDEKTRQLADYFFEKIYTLEGKAERDELAVKTYNRFKGMISEKSRERIENLLLLNELTDELDMQMAAVIRKEKKFIVKHDGIEHVDLKKLPALYRKANDMNARVKQLKLVVTNLESFFELSKHPLAGVVMKPVSLAARTVGALKLYRVFEEGYAATKPVSREVFFEFTQYVRGHETQFLEKIYKKHIHLL</sequence>
<protein>
    <recommendedName>
        <fullName evidence="1">DUF8198 domain-containing protein</fullName>
    </recommendedName>
</protein>
<dbReference type="HOGENOM" id="CLU_1276341_0_0_12"/>
<dbReference type="Proteomes" id="UP000006048">
    <property type="component" value="Chromosome"/>
</dbReference>
<feature type="domain" description="DUF8198" evidence="1">
    <location>
        <begin position="18"/>
        <end position="214"/>
    </location>
</feature>
<gene>
    <name evidence="2" type="ordered locus">Turpa_3927</name>
</gene>
<evidence type="ECO:0000313" key="3">
    <source>
        <dbReference type="Proteomes" id="UP000006048"/>
    </source>
</evidence>
<evidence type="ECO:0000313" key="2">
    <source>
        <dbReference type="EMBL" id="AFM14561.1"/>
    </source>
</evidence>
<proteinExistence type="predicted"/>
<dbReference type="AlphaFoldDB" id="I4BBA4"/>
<accession>I4BBA4</accession>
<evidence type="ECO:0000259" key="1">
    <source>
        <dbReference type="Pfam" id="PF26621"/>
    </source>
</evidence>
<dbReference type="InterPro" id="IPR058063">
    <property type="entry name" value="FFLEE_fam"/>
</dbReference>
<organism evidence="2 3">
    <name type="scientific">Turneriella parva (strain ATCC BAA-1111 / DSM 21527 / NCTC 11395 / H)</name>
    <name type="common">Leptospira parva</name>
    <dbReference type="NCBI Taxonomy" id="869212"/>
    <lineage>
        <taxon>Bacteria</taxon>
        <taxon>Pseudomonadati</taxon>
        <taxon>Spirochaetota</taxon>
        <taxon>Spirochaetia</taxon>
        <taxon>Leptospirales</taxon>
        <taxon>Leptospiraceae</taxon>
        <taxon>Turneriella</taxon>
    </lineage>
</organism>
<keyword evidence="3" id="KW-1185">Reference proteome</keyword>
<dbReference type="KEGG" id="tpx:Turpa_3927"/>
<dbReference type="EMBL" id="CP002959">
    <property type="protein sequence ID" value="AFM14561.1"/>
    <property type="molecule type" value="Genomic_DNA"/>
</dbReference>
<dbReference type="PATRIC" id="fig|869212.3.peg.3959"/>
<dbReference type="Pfam" id="PF26621">
    <property type="entry name" value="DUF8198"/>
    <property type="match status" value="1"/>
</dbReference>
<name>I4BBA4_TURPD</name>
<dbReference type="STRING" id="869212.Turpa_3927"/>